<keyword evidence="3" id="KW-1185">Reference proteome</keyword>
<dbReference type="RefSeq" id="WP_301414337.1">
    <property type="nucleotide sequence ID" value="NZ_CP098023.1"/>
</dbReference>
<reference evidence="2 3" key="1">
    <citation type="submission" date="2022-05" db="EMBL/GenBank/DDBJ databases">
        <title>Microbulbifer sp. nov., isolated from sponge.</title>
        <authorList>
            <person name="Gao L."/>
        </authorList>
    </citation>
    <scope>NUCLEOTIDE SEQUENCE [LARGE SCALE GENOMIC DNA]</scope>
    <source>
        <strain evidence="2 3">MI-G</strain>
    </source>
</reference>
<sequence length="192" mass="22322">MKYLTLIVAFILLVPQFVLASEKAIKVSEVSVIYNRNGDFYNFNINTQHGEPKIIENYNENDDPLWRMRVTTKQQYMDNDLYIPVAFKIEEYVNGSWQLLGYPEFMGTSPGQEAYLRWDNDDTDYYELFVTTQPGNSESEIKSFEKCSSNDSTTALPCCEKRCRDDKRWRLVCCDPFGCCQCGVCCTPDPQW</sequence>
<organism evidence="2 3">
    <name type="scientific">Microbulbifer spongiae</name>
    <dbReference type="NCBI Taxonomy" id="2944933"/>
    <lineage>
        <taxon>Bacteria</taxon>
        <taxon>Pseudomonadati</taxon>
        <taxon>Pseudomonadota</taxon>
        <taxon>Gammaproteobacteria</taxon>
        <taxon>Cellvibrionales</taxon>
        <taxon>Microbulbiferaceae</taxon>
        <taxon>Microbulbifer</taxon>
    </lineage>
</organism>
<dbReference type="EMBL" id="CP098023">
    <property type="protein sequence ID" value="WKD48574.1"/>
    <property type="molecule type" value="Genomic_DNA"/>
</dbReference>
<dbReference type="Proteomes" id="UP001321520">
    <property type="component" value="Chromosome"/>
</dbReference>
<evidence type="ECO:0000256" key="1">
    <source>
        <dbReference type="SAM" id="SignalP"/>
    </source>
</evidence>
<name>A0ABY9EAU6_9GAMM</name>
<feature type="signal peptide" evidence="1">
    <location>
        <begin position="1"/>
        <end position="20"/>
    </location>
</feature>
<proteinExistence type="predicted"/>
<keyword evidence="1" id="KW-0732">Signal</keyword>
<accession>A0ABY9EAU6</accession>
<gene>
    <name evidence="2" type="ORF">M8T91_11645</name>
</gene>
<evidence type="ECO:0000313" key="2">
    <source>
        <dbReference type="EMBL" id="WKD48574.1"/>
    </source>
</evidence>
<protein>
    <submittedName>
        <fullName evidence="2">Uncharacterized protein</fullName>
    </submittedName>
</protein>
<evidence type="ECO:0000313" key="3">
    <source>
        <dbReference type="Proteomes" id="UP001321520"/>
    </source>
</evidence>
<feature type="chain" id="PRO_5045072677" evidence="1">
    <location>
        <begin position="21"/>
        <end position="192"/>
    </location>
</feature>